<dbReference type="InterPro" id="IPR051200">
    <property type="entry name" value="Host-pathogen_enzymatic-act"/>
</dbReference>
<accession>A0A1G6UWW1</accession>
<dbReference type="InterPro" id="IPR011048">
    <property type="entry name" value="Haem_d1_sf"/>
</dbReference>
<gene>
    <name evidence="1" type="ORF">CN694_29515</name>
    <name evidence="2" type="ORF">SAMN04487767_106132</name>
</gene>
<dbReference type="InterPro" id="IPR011964">
    <property type="entry name" value="YVTN_b-propeller_repeat"/>
</dbReference>
<reference evidence="1 4" key="3">
    <citation type="submission" date="2017-09" db="EMBL/GenBank/DDBJ databases">
        <title>Large-scale bioinformatics analysis of Bacillus genomes uncovers conserved roles of natural products in bacterial physiology.</title>
        <authorList>
            <consortium name="Agbiome Team Llc"/>
            <person name="Bleich R.M."/>
            <person name="Kirk G.J."/>
            <person name="Santa Maria K.C."/>
            <person name="Allen S.E."/>
            <person name="Farag S."/>
            <person name="Shank E.A."/>
            <person name="Bowers A."/>
        </authorList>
    </citation>
    <scope>NUCLEOTIDE SEQUENCE [LARGE SCALE GENOMIC DNA]</scope>
    <source>
        <strain evidence="1 4">AFS000414</strain>
    </source>
</reference>
<sequence>MIGLKRLAYVTNTDSNDISVVDLTENKEVGRIPIGGSPRGGMAIDQKGVYGYVSNCAGNTISIIDLANNREVTRVTVGLSPRGVALTPDSSLLFVSNSGSADVSVIDTSKREEITRIPVGDNPRALSVTPDGKYINIPCWGADSISVVEINYNNPVEMKENYRLYLGKDAKPYHVFSHYDGKHAYSANTHRHTVSVIDLLDMKVKNEIPVGYGPRAVIADPKEPFLYVSCEASNAVSVIDTLQQKEVKQIPVGPTPRGLKIDEAKHVILCSAFSRHLSPDLMHDANSLSVIDLKKKEKVDVIKVGLGPCSINIYDPVHYENQINSNDKEYIKS</sequence>
<dbReference type="EMBL" id="NUFG01000040">
    <property type="protein sequence ID" value="PEK16951.1"/>
    <property type="molecule type" value="Genomic_DNA"/>
</dbReference>
<dbReference type="Proteomes" id="UP000220435">
    <property type="component" value="Unassembled WGS sequence"/>
</dbReference>
<accession>A0A2A7XHC2</accession>
<dbReference type="NCBIfam" id="TIGR02276">
    <property type="entry name" value="beta_rpt_yvtn"/>
    <property type="match status" value="3"/>
</dbReference>
<evidence type="ECO:0000313" key="3">
    <source>
        <dbReference type="Proteomes" id="UP000183507"/>
    </source>
</evidence>
<evidence type="ECO:0000313" key="1">
    <source>
        <dbReference type="EMBL" id="PEK16951.1"/>
    </source>
</evidence>
<dbReference type="Pfam" id="PF02239">
    <property type="entry name" value="Cytochrom_D1"/>
    <property type="match status" value="1"/>
</dbReference>
<dbReference type="PANTHER" id="PTHR47197">
    <property type="entry name" value="PROTEIN NIRF"/>
    <property type="match status" value="1"/>
</dbReference>
<organism evidence="2 3">
    <name type="scientific">Bacillus wiedmannii</name>
    <dbReference type="NCBI Taxonomy" id="1890302"/>
    <lineage>
        <taxon>Bacteria</taxon>
        <taxon>Bacillati</taxon>
        <taxon>Bacillota</taxon>
        <taxon>Bacilli</taxon>
        <taxon>Bacillales</taxon>
        <taxon>Bacillaceae</taxon>
        <taxon>Bacillus</taxon>
        <taxon>Bacillus cereus group</taxon>
    </lineage>
</organism>
<dbReference type="Gene3D" id="2.130.10.10">
    <property type="entry name" value="YVTN repeat-like/Quinoprotein amine dehydrogenase"/>
    <property type="match status" value="2"/>
</dbReference>
<reference evidence="2" key="2">
    <citation type="submission" date="2016-10" db="EMBL/GenBank/DDBJ databases">
        <authorList>
            <person name="de Groot N.N."/>
        </authorList>
    </citation>
    <scope>NUCLEOTIDE SEQUENCE [LARGE SCALE GENOMIC DNA]</scope>
    <source>
        <strain evidence="2">KPR-7A</strain>
    </source>
</reference>
<proteinExistence type="predicted"/>
<dbReference type="InterPro" id="IPR015943">
    <property type="entry name" value="WD40/YVTN_repeat-like_dom_sf"/>
</dbReference>
<dbReference type="EMBL" id="FMZR01000006">
    <property type="protein sequence ID" value="SDD45808.1"/>
    <property type="molecule type" value="Genomic_DNA"/>
</dbReference>
<name>A0A1G6UWW1_9BACI</name>
<evidence type="ECO:0000313" key="2">
    <source>
        <dbReference type="EMBL" id="SDD45808.1"/>
    </source>
</evidence>
<protein>
    <submittedName>
        <fullName evidence="2">40-residue YVTN family beta-propeller repeat-containing protein</fullName>
    </submittedName>
</protein>
<dbReference type="SUPFAM" id="SSF51004">
    <property type="entry name" value="C-terminal (heme d1) domain of cytochrome cd1-nitrite reductase"/>
    <property type="match status" value="1"/>
</dbReference>
<dbReference type="PANTHER" id="PTHR47197:SF3">
    <property type="entry name" value="DIHYDRO-HEME D1 DEHYDROGENASE"/>
    <property type="match status" value="1"/>
</dbReference>
<dbReference type="RefSeq" id="WP_071715036.1">
    <property type="nucleotide sequence ID" value="NZ_FMZR01000006.1"/>
</dbReference>
<dbReference type="Proteomes" id="UP000183507">
    <property type="component" value="Unassembled WGS sequence"/>
</dbReference>
<dbReference type="AlphaFoldDB" id="A0A1G6UWW1"/>
<reference evidence="3" key="1">
    <citation type="submission" date="2016-10" db="EMBL/GenBank/DDBJ databases">
        <authorList>
            <person name="Varghese N."/>
        </authorList>
    </citation>
    <scope>NUCLEOTIDE SEQUENCE [LARGE SCALE GENOMIC DNA]</scope>
    <source>
        <strain evidence="3">KPR-7A</strain>
    </source>
</reference>
<evidence type="ECO:0000313" key="4">
    <source>
        <dbReference type="Proteomes" id="UP000220435"/>
    </source>
</evidence>